<comment type="caution">
    <text evidence="1">The sequence shown here is derived from an EMBL/GenBank/DDBJ whole genome shotgun (WGS) entry which is preliminary data.</text>
</comment>
<evidence type="ECO:0000313" key="2">
    <source>
        <dbReference type="Proteomes" id="UP001362999"/>
    </source>
</evidence>
<evidence type="ECO:0008006" key="3">
    <source>
        <dbReference type="Google" id="ProtNLM"/>
    </source>
</evidence>
<name>A0AAW0A9H2_9AGAR</name>
<sequence>MSWSFLDLVFTAWPTASKGIAAQSLPRTQRQLRTFLNTTPTTTLPQIHNQECWFFSFTRLRPGLPRSRVSV</sequence>
<gene>
    <name evidence="1" type="ORF">R3P38DRAFT_1716403</name>
</gene>
<reference evidence="1 2" key="1">
    <citation type="journal article" date="2024" name="J Genomics">
        <title>Draft genome sequencing and assembly of Favolaschia claudopus CIRM-BRFM 2984 isolated from oak limbs.</title>
        <authorList>
            <person name="Navarro D."/>
            <person name="Drula E."/>
            <person name="Chaduli D."/>
            <person name="Cazenave R."/>
            <person name="Ahrendt S."/>
            <person name="Wang J."/>
            <person name="Lipzen A."/>
            <person name="Daum C."/>
            <person name="Barry K."/>
            <person name="Grigoriev I.V."/>
            <person name="Favel A."/>
            <person name="Rosso M.N."/>
            <person name="Martin F."/>
        </authorList>
    </citation>
    <scope>NUCLEOTIDE SEQUENCE [LARGE SCALE GENOMIC DNA]</scope>
    <source>
        <strain evidence="1 2">CIRM-BRFM 2984</strain>
    </source>
</reference>
<proteinExistence type="predicted"/>
<evidence type="ECO:0000313" key="1">
    <source>
        <dbReference type="EMBL" id="KAK7005757.1"/>
    </source>
</evidence>
<organism evidence="1 2">
    <name type="scientific">Favolaschia claudopus</name>
    <dbReference type="NCBI Taxonomy" id="2862362"/>
    <lineage>
        <taxon>Eukaryota</taxon>
        <taxon>Fungi</taxon>
        <taxon>Dikarya</taxon>
        <taxon>Basidiomycota</taxon>
        <taxon>Agaricomycotina</taxon>
        <taxon>Agaricomycetes</taxon>
        <taxon>Agaricomycetidae</taxon>
        <taxon>Agaricales</taxon>
        <taxon>Marasmiineae</taxon>
        <taxon>Mycenaceae</taxon>
        <taxon>Favolaschia</taxon>
    </lineage>
</organism>
<dbReference type="AlphaFoldDB" id="A0AAW0A9H2"/>
<dbReference type="EMBL" id="JAWWNJ010000077">
    <property type="protein sequence ID" value="KAK7005757.1"/>
    <property type="molecule type" value="Genomic_DNA"/>
</dbReference>
<dbReference type="Proteomes" id="UP001362999">
    <property type="component" value="Unassembled WGS sequence"/>
</dbReference>
<protein>
    <recommendedName>
        <fullName evidence="3">Secreted protein</fullName>
    </recommendedName>
</protein>
<accession>A0AAW0A9H2</accession>
<keyword evidence="2" id="KW-1185">Reference proteome</keyword>